<sequence length="350" mass="40003">MMKATIIKRGLLILLLPLIIVSTLAIRYRIRHAPLENFTRVIFKEPLQPFTLVHTSAQRYAGEENGRHYFTGQSPKYLLSYDKALTHPKRLELNIKPTRKMQSRFHAMVQPGKVTLFAGNYPAVIQVDIPGSHTASLINIKEGIFSRICAINDSVFIVRGYMHNSGLNQLFYRYNTSSKKIEKQAQTFIQDDAGLSSDGLLHYDKIHKQLLYIQFYTNKIYVFNPDLTIIKIDSTINPNPTTSTEFSQVGTQSKQIKNTSPKQVINRRSCIARNILFNQSGIKSKDEKLSTFRENAIIDCYSLADTRYMGSFYIPLKGQQLFDFGIHEGTLIAVYSKSIVSYKLPKDLYN</sequence>
<keyword evidence="2" id="KW-1185">Reference proteome</keyword>
<dbReference type="EMBL" id="FOAF01000009">
    <property type="protein sequence ID" value="SEM22900.1"/>
    <property type="molecule type" value="Genomic_DNA"/>
</dbReference>
<protein>
    <submittedName>
        <fullName evidence="1">Uncharacterized protein</fullName>
    </submittedName>
</protein>
<dbReference type="STRING" id="407022.SAMN05661044_04582"/>
<dbReference type="OrthoDB" id="673785at2"/>
<evidence type="ECO:0000313" key="2">
    <source>
        <dbReference type="Proteomes" id="UP000199421"/>
    </source>
</evidence>
<dbReference type="RefSeq" id="WP_139202313.1">
    <property type="nucleotide sequence ID" value="NZ_FOAF01000009.1"/>
</dbReference>
<dbReference type="Proteomes" id="UP000199421">
    <property type="component" value="Unassembled WGS sequence"/>
</dbReference>
<gene>
    <name evidence="1" type="ORF">SAMN05661044_04582</name>
</gene>
<organism evidence="1 2">
    <name type="scientific">Olivibacter domesticus</name>
    <name type="common">Pseudosphingobacterium domesticum</name>
    <dbReference type="NCBI Taxonomy" id="407022"/>
    <lineage>
        <taxon>Bacteria</taxon>
        <taxon>Pseudomonadati</taxon>
        <taxon>Bacteroidota</taxon>
        <taxon>Sphingobacteriia</taxon>
        <taxon>Sphingobacteriales</taxon>
        <taxon>Sphingobacteriaceae</taxon>
        <taxon>Olivibacter</taxon>
    </lineage>
</organism>
<dbReference type="AlphaFoldDB" id="A0A1H7WN07"/>
<proteinExistence type="predicted"/>
<reference evidence="2" key="1">
    <citation type="submission" date="2016-10" db="EMBL/GenBank/DDBJ databases">
        <authorList>
            <person name="Varghese N."/>
            <person name="Submissions S."/>
        </authorList>
    </citation>
    <scope>NUCLEOTIDE SEQUENCE [LARGE SCALE GENOMIC DNA]</scope>
    <source>
        <strain evidence="2">DSM 18733</strain>
    </source>
</reference>
<accession>A0A1H7WN07</accession>
<name>A0A1H7WN07_OLID1</name>
<evidence type="ECO:0000313" key="1">
    <source>
        <dbReference type="EMBL" id="SEM22900.1"/>
    </source>
</evidence>